<dbReference type="PANTHER" id="PTHR11922">
    <property type="entry name" value="GMP SYNTHASE-RELATED"/>
    <property type="match status" value="1"/>
</dbReference>
<dbReference type="Pfam" id="PF00958">
    <property type="entry name" value="GMP_synt_C"/>
    <property type="match status" value="1"/>
</dbReference>
<keyword evidence="10 11" id="KW-0315">Glutamine amidotransferase</keyword>
<dbReference type="HAMAP" id="MF_00344">
    <property type="entry name" value="GMP_synthase"/>
    <property type="match status" value="1"/>
</dbReference>
<dbReference type="InterPro" id="IPR029062">
    <property type="entry name" value="Class_I_gatase-like"/>
</dbReference>
<accession>A0ABU7GAW9</accession>
<evidence type="ECO:0000256" key="12">
    <source>
        <dbReference type="PROSITE-ProRule" id="PRU00886"/>
    </source>
</evidence>
<feature type="active site" evidence="11">
    <location>
        <position position="182"/>
    </location>
</feature>
<dbReference type="NCBIfam" id="TIGR00884">
    <property type="entry name" value="guaA_Cterm"/>
    <property type="match status" value="1"/>
</dbReference>
<feature type="domain" description="GMPS ATP-PPase" evidence="13">
    <location>
        <begin position="209"/>
        <end position="401"/>
    </location>
</feature>
<comment type="catalytic activity">
    <reaction evidence="11">
        <text>XMP + L-glutamine + ATP + H2O = GMP + L-glutamate + AMP + diphosphate + 2 H(+)</text>
        <dbReference type="Rhea" id="RHEA:11680"/>
        <dbReference type="ChEBI" id="CHEBI:15377"/>
        <dbReference type="ChEBI" id="CHEBI:15378"/>
        <dbReference type="ChEBI" id="CHEBI:29985"/>
        <dbReference type="ChEBI" id="CHEBI:30616"/>
        <dbReference type="ChEBI" id="CHEBI:33019"/>
        <dbReference type="ChEBI" id="CHEBI:57464"/>
        <dbReference type="ChEBI" id="CHEBI:58115"/>
        <dbReference type="ChEBI" id="CHEBI:58359"/>
        <dbReference type="ChEBI" id="CHEBI:456215"/>
        <dbReference type="EC" id="6.3.5.2"/>
    </reaction>
</comment>
<comment type="caution">
    <text evidence="14">The sequence shown here is derived from an EMBL/GenBank/DDBJ whole genome shotgun (WGS) entry which is preliminary data.</text>
</comment>
<evidence type="ECO:0000256" key="5">
    <source>
        <dbReference type="ARBA" id="ARBA00022598"/>
    </source>
</evidence>
<dbReference type="GO" id="GO:0003922">
    <property type="term" value="F:GMP synthase (glutamine-hydrolyzing) activity"/>
    <property type="evidence" value="ECO:0007669"/>
    <property type="project" value="UniProtKB-EC"/>
</dbReference>
<feature type="active site" description="Nucleophile" evidence="11">
    <location>
        <position position="86"/>
    </location>
</feature>
<keyword evidence="5 11" id="KW-0436">Ligase</keyword>
<gene>
    <name evidence="11 14" type="primary">guaA</name>
    <name evidence="14" type="ORF">SNR37_000936</name>
</gene>
<dbReference type="RefSeq" id="WP_329776447.1">
    <property type="nucleotide sequence ID" value="NZ_JAYDYW010000014.1"/>
</dbReference>
<dbReference type="SUPFAM" id="SSF52402">
    <property type="entry name" value="Adenine nucleotide alpha hydrolases-like"/>
    <property type="match status" value="1"/>
</dbReference>
<dbReference type="PROSITE" id="PS51553">
    <property type="entry name" value="GMPS_ATP_PPASE"/>
    <property type="match status" value="1"/>
</dbReference>
<organism evidence="14 15">
    <name type="scientific">Agarivorans aestuarii</name>
    <dbReference type="NCBI Taxonomy" id="1563703"/>
    <lineage>
        <taxon>Bacteria</taxon>
        <taxon>Pseudomonadati</taxon>
        <taxon>Pseudomonadota</taxon>
        <taxon>Gammaproteobacteria</taxon>
        <taxon>Alteromonadales</taxon>
        <taxon>Alteromonadaceae</taxon>
        <taxon>Agarivorans</taxon>
    </lineage>
</organism>
<dbReference type="InterPro" id="IPR022955">
    <property type="entry name" value="GMP_synthase"/>
</dbReference>
<evidence type="ECO:0000256" key="1">
    <source>
        <dbReference type="ARBA" id="ARBA00002332"/>
    </source>
</evidence>
<dbReference type="SUPFAM" id="SSF54810">
    <property type="entry name" value="GMP synthetase C-terminal dimerisation domain"/>
    <property type="match status" value="1"/>
</dbReference>
<keyword evidence="15" id="KW-1185">Reference proteome</keyword>
<evidence type="ECO:0000256" key="9">
    <source>
        <dbReference type="ARBA" id="ARBA00022840"/>
    </source>
</evidence>
<comment type="function">
    <text evidence="1 11">Catalyzes the synthesis of GMP from XMP.</text>
</comment>
<protein>
    <recommendedName>
        <fullName evidence="4 11">GMP synthase [glutamine-hydrolyzing]</fullName>
        <ecNumber evidence="3 11">6.3.5.2</ecNumber>
    </recommendedName>
    <alternativeName>
        <fullName evidence="11">GMP synthetase</fullName>
    </alternativeName>
    <alternativeName>
        <fullName evidence="11">Glutamine amidotransferase</fullName>
    </alternativeName>
</protein>
<evidence type="ECO:0000256" key="6">
    <source>
        <dbReference type="ARBA" id="ARBA00022741"/>
    </source>
</evidence>
<evidence type="ECO:0000256" key="10">
    <source>
        <dbReference type="ARBA" id="ARBA00022962"/>
    </source>
</evidence>
<evidence type="ECO:0000256" key="11">
    <source>
        <dbReference type="HAMAP-Rule" id="MF_00344"/>
    </source>
</evidence>
<dbReference type="InterPro" id="IPR001674">
    <property type="entry name" value="GMP_synth_C"/>
</dbReference>
<evidence type="ECO:0000256" key="7">
    <source>
        <dbReference type="ARBA" id="ARBA00022749"/>
    </source>
</evidence>
<keyword evidence="6 11" id="KW-0547">Nucleotide-binding</keyword>
<keyword evidence="7 11" id="KW-0332">GMP biosynthesis</keyword>
<comment type="subunit">
    <text evidence="11">Homodimer.</text>
</comment>
<dbReference type="PRINTS" id="PR00097">
    <property type="entry name" value="ANTSNTHASEII"/>
</dbReference>
<dbReference type="InterPro" id="IPR025777">
    <property type="entry name" value="GMPS_ATP_PPase_dom"/>
</dbReference>
<sequence>MSRDIHEHRILILDFGSQYTQLIARRIREIGVYCELWSWDVEEADIREFAPNGIILAGGPESVTENDSPRAPEYVFNAGVPVLGICYGMQTMSEQLGGAVIQGEGQREFGYAQVEVVAQSALFKAIEDAVAPNGNALLDVWMSHGDKVSAIPEGFTTVAQTPSCEFAAMMNQEKNFYGVQFHPEVTHTRQGLRMLEHFVKDICACDALWTSESIIENAVAQIKQQVGDDEVILGLSGGVDSSVVAMLIQRAIGDKLTCVFVDNGLLRLNEGQQVMDMFGNHFGLNIVHVNAENRFLDAMAGESEPEKKRKIIGHVFIDVFDEESKKLKNAKWLAQGTIYPDVIESAASKTGKAHVIKSHHNVGGLPDDMEMGLVEPLRELFKDEVRKIGLELGLPYDMLYRHPFPGPGLGVRVLGEVKKEYCDLLRRADAIFIEELHKADLYHKVSQAFTVFLPVRSVGVMGDARKYDWVVSLRAVETIDFMTAHWAHLPYDFLGNVSNRIINEIDGISRVVYDISGKPPATIEWE</sequence>
<dbReference type="Gene3D" id="3.30.300.10">
    <property type="match status" value="1"/>
</dbReference>
<dbReference type="EMBL" id="JAYDYW010000014">
    <property type="protein sequence ID" value="MEE1675610.1"/>
    <property type="molecule type" value="Genomic_DNA"/>
</dbReference>
<evidence type="ECO:0000313" key="14">
    <source>
        <dbReference type="EMBL" id="MEE1675610.1"/>
    </source>
</evidence>
<dbReference type="NCBIfam" id="NF000848">
    <property type="entry name" value="PRK00074.1"/>
    <property type="match status" value="1"/>
</dbReference>
<evidence type="ECO:0000259" key="13">
    <source>
        <dbReference type="PROSITE" id="PS51553"/>
    </source>
</evidence>
<feature type="binding site" evidence="12">
    <location>
        <begin position="236"/>
        <end position="242"/>
    </location>
    <ligand>
        <name>ATP</name>
        <dbReference type="ChEBI" id="CHEBI:30616"/>
    </ligand>
</feature>
<name>A0ABU7GAW9_9ALTE</name>
<dbReference type="InterPro" id="IPR017926">
    <property type="entry name" value="GATASE"/>
</dbReference>
<dbReference type="Gene3D" id="3.40.50.620">
    <property type="entry name" value="HUPs"/>
    <property type="match status" value="1"/>
</dbReference>
<evidence type="ECO:0000256" key="2">
    <source>
        <dbReference type="ARBA" id="ARBA00005153"/>
    </source>
</evidence>
<dbReference type="CDD" id="cd01742">
    <property type="entry name" value="GATase1_GMP_Synthase"/>
    <property type="match status" value="1"/>
</dbReference>
<dbReference type="CDD" id="cd01997">
    <property type="entry name" value="GMP_synthase_C"/>
    <property type="match status" value="1"/>
</dbReference>
<dbReference type="InterPro" id="IPR022310">
    <property type="entry name" value="NAD/GMP_synthase"/>
</dbReference>
<proteinExistence type="inferred from homology"/>
<comment type="pathway">
    <text evidence="2 11">Purine metabolism; GMP biosynthesis; GMP from XMP (L-Gln route): step 1/1.</text>
</comment>
<dbReference type="Gene3D" id="3.40.50.880">
    <property type="match status" value="1"/>
</dbReference>
<evidence type="ECO:0000256" key="3">
    <source>
        <dbReference type="ARBA" id="ARBA00012746"/>
    </source>
</evidence>
<dbReference type="InterPro" id="IPR004739">
    <property type="entry name" value="GMP_synth_GATase"/>
</dbReference>
<feature type="active site" evidence="11">
    <location>
        <position position="184"/>
    </location>
</feature>
<evidence type="ECO:0000256" key="4">
    <source>
        <dbReference type="ARBA" id="ARBA00021562"/>
    </source>
</evidence>
<dbReference type="Pfam" id="PF02540">
    <property type="entry name" value="NAD_synthase"/>
    <property type="match status" value="1"/>
</dbReference>
<dbReference type="PANTHER" id="PTHR11922:SF2">
    <property type="entry name" value="GMP SYNTHASE [GLUTAMINE-HYDROLYZING]"/>
    <property type="match status" value="1"/>
</dbReference>
<dbReference type="SUPFAM" id="SSF52317">
    <property type="entry name" value="Class I glutamine amidotransferase-like"/>
    <property type="match status" value="1"/>
</dbReference>
<dbReference type="InterPro" id="IPR014729">
    <property type="entry name" value="Rossmann-like_a/b/a_fold"/>
</dbReference>
<dbReference type="Proteomes" id="UP001310248">
    <property type="component" value="Unassembled WGS sequence"/>
</dbReference>
<keyword evidence="9 11" id="KW-0067">ATP-binding</keyword>
<evidence type="ECO:0000256" key="8">
    <source>
        <dbReference type="ARBA" id="ARBA00022755"/>
    </source>
</evidence>
<evidence type="ECO:0000313" key="15">
    <source>
        <dbReference type="Proteomes" id="UP001310248"/>
    </source>
</evidence>
<dbReference type="PROSITE" id="PS51273">
    <property type="entry name" value="GATASE_TYPE_1"/>
    <property type="match status" value="1"/>
</dbReference>
<dbReference type="EC" id="6.3.5.2" evidence="3 11"/>
<keyword evidence="8 11" id="KW-0658">Purine biosynthesis</keyword>
<reference evidence="15" key="1">
    <citation type="submission" date="2023-07" db="EMBL/GenBank/DDBJ databases">
        <title>Draft genome sequence of Agarivorans aestuarii strain ZMCS4, a CAZymes producing bacteria isolated from the marine brown algae Clodostephus spongiosus.</title>
        <authorList>
            <person name="Lorente B."/>
            <person name="Cabral C."/>
            <person name="Frias J."/>
            <person name="Faria J."/>
            <person name="Toubarro D."/>
        </authorList>
    </citation>
    <scope>NUCLEOTIDE SEQUENCE [LARGE SCALE GENOMIC DNA]</scope>
    <source>
        <strain evidence="15">ZMCS4</strain>
    </source>
</reference>
<dbReference type="PRINTS" id="PR00096">
    <property type="entry name" value="GATASE"/>
</dbReference>
<dbReference type="Pfam" id="PF00117">
    <property type="entry name" value="GATase"/>
    <property type="match status" value="1"/>
</dbReference>
<dbReference type="NCBIfam" id="TIGR00888">
    <property type="entry name" value="guaA_Nterm"/>
    <property type="match status" value="1"/>
</dbReference>